<dbReference type="CDD" id="cd00024">
    <property type="entry name" value="CD_CSD"/>
    <property type="match status" value="2"/>
</dbReference>
<proteinExistence type="predicted"/>
<accession>A0AAV8WF49</accession>
<dbReference type="PRINTS" id="PR00504">
    <property type="entry name" value="CHROMODOMAIN"/>
</dbReference>
<dbReference type="Pfam" id="PF00385">
    <property type="entry name" value="Chromo"/>
    <property type="match status" value="2"/>
</dbReference>
<feature type="domain" description="Chromo" evidence="4">
    <location>
        <begin position="149"/>
        <end position="207"/>
    </location>
</feature>
<feature type="region of interest" description="Disordered" evidence="3">
    <location>
        <begin position="1"/>
        <end position="151"/>
    </location>
</feature>
<evidence type="ECO:0000256" key="2">
    <source>
        <dbReference type="ARBA" id="ARBA00023242"/>
    </source>
</evidence>
<feature type="compositionally biased region" description="Basic residues" evidence="3">
    <location>
        <begin position="198"/>
        <end position="214"/>
    </location>
</feature>
<feature type="compositionally biased region" description="Basic residues" evidence="3">
    <location>
        <begin position="113"/>
        <end position="124"/>
    </location>
</feature>
<evidence type="ECO:0000313" key="5">
    <source>
        <dbReference type="EMBL" id="KAJ8925193.1"/>
    </source>
</evidence>
<evidence type="ECO:0000313" key="6">
    <source>
        <dbReference type="Proteomes" id="UP001159042"/>
    </source>
</evidence>
<feature type="compositionally biased region" description="Basic and acidic residues" evidence="3">
    <location>
        <begin position="125"/>
        <end position="136"/>
    </location>
</feature>
<keyword evidence="2" id="KW-0539">Nucleus</keyword>
<feature type="compositionally biased region" description="Acidic residues" evidence="3">
    <location>
        <begin position="137"/>
        <end position="149"/>
    </location>
</feature>
<dbReference type="InterPro" id="IPR000953">
    <property type="entry name" value="Chromo/chromo_shadow_dom"/>
</dbReference>
<feature type="compositionally biased region" description="Basic residues" evidence="3">
    <location>
        <begin position="40"/>
        <end position="49"/>
    </location>
</feature>
<keyword evidence="6" id="KW-1185">Reference proteome</keyword>
<dbReference type="InterPro" id="IPR017984">
    <property type="entry name" value="Chromo_dom_subgr"/>
</dbReference>
<dbReference type="AlphaFoldDB" id="A0AAV8WF49"/>
<sequence>MKRKSGRKSSKKEEDSSNGVENKCEPNGEMSDYDEEESSKKRKSSKSNRKSVSFSQKKEEQQAEASDDQENGDQKEEKKSTKSGRKTSKKEEGDISQDLAGQNDADGAQEKKKSSKKLHKKGKHSEKEEVKEKKAEESEDEDEDDESQYEVEAVLDEKMIKGVRHYLIRWKGYEEESDTWEPEDTLECDRLIQEFKEKKKKRVKSKKLSKKDKKGSKADWDENEDFEVDKILEVHHRRDGKREFLVSWKGYGPADNSWEPEENMDCKDLIEKFMAKVEKAKGFEERELRINRQHVQRYTLCTPDSGRRLSKRFRGKERVQYHDAE</sequence>
<dbReference type="InterPro" id="IPR023779">
    <property type="entry name" value="Chromodomain_CS"/>
</dbReference>
<comment type="subcellular location">
    <subcellularLocation>
        <location evidence="1">Nucleus</location>
    </subcellularLocation>
</comment>
<dbReference type="PROSITE" id="PS50013">
    <property type="entry name" value="CHROMO_2"/>
    <property type="match status" value="2"/>
</dbReference>
<feature type="region of interest" description="Disordered" evidence="3">
    <location>
        <begin position="197"/>
        <end position="219"/>
    </location>
</feature>
<dbReference type="GO" id="GO:0005634">
    <property type="term" value="C:nucleus"/>
    <property type="evidence" value="ECO:0007669"/>
    <property type="project" value="UniProtKB-SubCell"/>
</dbReference>
<dbReference type="SUPFAM" id="SSF54160">
    <property type="entry name" value="Chromo domain-like"/>
    <property type="match status" value="2"/>
</dbReference>
<gene>
    <name evidence="5" type="ORF">NQ315_001379</name>
</gene>
<dbReference type="GO" id="GO:0005694">
    <property type="term" value="C:chromosome"/>
    <property type="evidence" value="ECO:0007669"/>
    <property type="project" value="UniProtKB-ARBA"/>
</dbReference>
<dbReference type="InterPro" id="IPR016197">
    <property type="entry name" value="Chromo-like_dom_sf"/>
</dbReference>
<dbReference type="InterPro" id="IPR051219">
    <property type="entry name" value="Heterochromatin_chromo-domain"/>
</dbReference>
<dbReference type="SMART" id="SM00298">
    <property type="entry name" value="CHROMO"/>
    <property type="match status" value="2"/>
</dbReference>
<dbReference type="PANTHER" id="PTHR22812">
    <property type="entry name" value="CHROMOBOX PROTEIN"/>
    <property type="match status" value="1"/>
</dbReference>
<feature type="domain" description="Chromo" evidence="4">
    <location>
        <begin position="226"/>
        <end position="285"/>
    </location>
</feature>
<reference evidence="5 6" key="1">
    <citation type="journal article" date="2023" name="Insect Mol. Biol.">
        <title>Genome sequencing provides insights into the evolution of gene families encoding plant cell wall-degrading enzymes in longhorned beetles.</title>
        <authorList>
            <person name="Shin N.R."/>
            <person name="Okamura Y."/>
            <person name="Kirsch R."/>
            <person name="Pauchet Y."/>
        </authorList>
    </citation>
    <scope>NUCLEOTIDE SEQUENCE [LARGE SCALE GENOMIC DNA]</scope>
    <source>
        <strain evidence="5">EAD_L_NR</strain>
    </source>
</reference>
<name>A0AAV8WF49_9CUCU</name>
<dbReference type="InterPro" id="IPR023780">
    <property type="entry name" value="Chromo_domain"/>
</dbReference>
<evidence type="ECO:0000259" key="4">
    <source>
        <dbReference type="PROSITE" id="PS50013"/>
    </source>
</evidence>
<organism evidence="5 6">
    <name type="scientific">Exocentrus adspersus</name>
    <dbReference type="NCBI Taxonomy" id="1586481"/>
    <lineage>
        <taxon>Eukaryota</taxon>
        <taxon>Metazoa</taxon>
        <taxon>Ecdysozoa</taxon>
        <taxon>Arthropoda</taxon>
        <taxon>Hexapoda</taxon>
        <taxon>Insecta</taxon>
        <taxon>Pterygota</taxon>
        <taxon>Neoptera</taxon>
        <taxon>Endopterygota</taxon>
        <taxon>Coleoptera</taxon>
        <taxon>Polyphaga</taxon>
        <taxon>Cucujiformia</taxon>
        <taxon>Chrysomeloidea</taxon>
        <taxon>Cerambycidae</taxon>
        <taxon>Lamiinae</taxon>
        <taxon>Acanthocinini</taxon>
        <taxon>Exocentrus</taxon>
    </lineage>
</organism>
<dbReference type="Proteomes" id="UP001159042">
    <property type="component" value="Unassembled WGS sequence"/>
</dbReference>
<comment type="caution">
    <text evidence="5">The sequence shown here is derived from an EMBL/GenBank/DDBJ whole genome shotgun (WGS) entry which is preliminary data.</text>
</comment>
<protein>
    <recommendedName>
        <fullName evidence="4">Chromo domain-containing protein</fullName>
    </recommendedName>
</protein>
<feature type="compositionally biased region" description="Basic residues" evidence="3">
    <location>
        <begin position="1"/>
        <end position="10"/>
    </location>
</feature>
<dbReference type="PROSITE" id="PS00598">
    <property type="entry name" value="CHROMO_1"/>
    <property type="match status" value="1"/>
</dbReference>
<dbReference type="EMBL" id="JANEYG010000002">
    <property type="protein sequence ID" value="KAJ8925193.1"/>
    <property type="molecule type" value="Genomic_DNA"/>
</dbReference>
<evidence type="ECO:0000256" key="1">
    <source>
        <dbReference type="ARBA" id="ARBA00004123"/>
    </source>
</evidence>
<evidence type="ECO:0000256" key="3">
    <source>
        <dbReference type="SAM" id="MobiDB-lite"/>
    </source>
</evidence>
<dbReference type="Gene3D" id="2.40.50.40">
    <property type="match status" value="2"/>
</dbReference>